<name>A0AA96F3L9_9FLAO</name>
<dbReference type="Proteomes" id="UP001304515">
    <property type="component" value="Chromosome"/>
</dbReference>
<evidence type="ECO:0000313" key="2">
    <source>
        <dbReference type="EMBL" id="WNM18352.1"/>
    </source>
</evidence>
<keyword evidence="1" id="KW-0812">Transmembrane</keyword>
<dbReference type="RefSeq" id="WP_313322210.1">
    <property type="nucleotide sequence ID" value="NZ_CP134878.1"/>
</dbReference>
<keyword evidence="1" id="KW-1133">Transmembrane helix</keyword>
<evidence type="ECO:0008006" key="5">
    <source>
        <dbReference type="Google" id="ProtNLM"/>
    </source>
</evidence>
<dbReference type="KEGG" id="fcj:RN605_03330"/>
<protein>
    <recommendedName>
        <fullName evidence="5">DUF3185 family protein</fullName>
    </recommendedName>
</protein>
<dbReference type="EMBL" id="CP134890">
    <property type="protein sequence ID" value="WNM22403.1"/>
    <property type="molecule type" value="Genomic_DNA"/>
</dbReference>
<proteinExistence type="predicted"/>
<accession>A0AA96F3L9</accession>
<dbReference type="AlphaFoldDB" id="A0AA96F3L9"/>
<reference evidence="3 4" key="1">
    <citation type="submission" date="2023-09" db="EMBL/GenBank/DDBJ databases">
        <title>Flavobacterium sp. a novel bacteria isolate from Pepper rhizosphere.</title>
        <authorList>
            <person name="Peng Y."/>
            <person name="Lee J."/>
        </authorList>
    </citation>
    <scope>NUCLEOTIDE SEQUENCE [LARGE SCALE GENOMIC DNA]</scope>
    <source>
        <strain evidence="2">PMR2A8</strain>
        <strain evidence="3 4">PMTSA4</strain>
    </source>
</reference>
<evidence type="ECO:0000313" key="4">
    <source>
        <dbReference type="Proteomes" id="UP001304515"/>
    </source>
</evidence>
<dbReference type="EMBL" id="CP134878">
    <property type="protein sequence ID" value="WNM18352.1"/>
    <property type="molecule type" value="Genomic_DNA"/>
</dbReference>
<evidence type="ECO:0000313" key="3">
    <source>
        <dbReference type="EMBL" id="WNM22403.1"/>
    </source>
</evidence>
<keyword evidence="4" id="KW-1185">Reference proteome</keyword>
<gene>
    <name evidence="3" type="ORF">RN605_03330</name>
    <name evidence="2" type="ORF">RN608_10030</name>
</gene>
<accession>A0AA96EV36</accession>
<keyword evidence="1" id="KW-0472">Membrane</keyword>
<sequence>MKAPAIVGSILTLVALVLGVLGITTISSSTTEVNVLGLELKASDLSEKQKGYMYLGSAVLLLAGGLYSLKSKS</sequence>
<feature type="transmembrane region" description="Helical" evidence="1">
    <location>
        <begin position="52"/>
        <end position="69"/>
    </location>
</feature>
<organism evidence="3 4">
    <name type="scientific">Flavobacterium capsici</name>
    <dbReference type="NCBI Taxonomy" id="3075618"/>
    <lineage>
        <taxon>Bacteria</taxon>
        <taxon>Pseudomonadati</taxon>
        <taxon>Bacteroidota</taxon>
        <taxon>Flavobacteriia</taxon>
        <taxon>Flavobacteriales</taxon>
        <taxon>Flavobacteriaceae</taxon>
        <taxon>Flavobacterium</taxon>
    </lineage>
</organism>
<evidence type="ECO:0000256" key="1">
    <source>
        <dbReference type="SAM" id="Phobius"/>
    </source>
</evidence>